<organism evidence="2 3">
    <name type="scientific">Mycena albidolilacea</name>
    <dbReference type="NCBI Taxonomy" id="1033008"/>
    <lineage>
        <taxon>Eukaryota</taxon>
        <taxon>Fungi</taxon>
        <taxon>Dikarya</taxon>
        <taxon>Basidiomycota</taxon>
        <taxon>Agaricomycotina</taxon>
        <taxon>Agaricomycetes</taxon>
        <taxon>Agaricomycetidae</taxon>
        <taxon>Agaricales</taxon>
        <taxon>Marasmiineae</taxon>
        <taxon>Mycenaceae</taxon>
        <taxon>Mycena</taxon>
    </lineage>
</organism>
<dbReference type="PANTHER" id="PTHR31531">
    <property type="entry name" value="E3 UBIQUITIN-PROTEIN LIGASE E3D FAMILY MEMBER"/>
    <property type="match status" value="1"/>
</dbReference>
<dbReference type="GO" id="GO:0005829">
    <property type="term" value="C:cytosol"/>
    <property type="evidence" value="ECO:0007669"/>
    <property type="project" value="TreeGrafter"/>
</dbReference>
<dbReference type="GO" id="GO:0051865">
    <property type="term" value="P:protein autoubiquitination"/>
    <property type="evidence" value="ECO:0007669"/>
    <property type="project" value="TreeGrafter"/>
</dbReference>
<dbReference type="GO" id="GO:0000151">
    <property type="term" value="C:ubiquitin ligase complex"/>
    <property type="evidence" value="ECO:0007669"/>
    <property type="project" value="TreeGrafter"/>
</dbReference>
<keyword evidence="3" id="KW-1185">Reference proteome</keyword>
<feature type="region of interest" description="Disordered" evidence="1">
    <location>
        <begin position="503"/>
        <end position="559"/>
    </location>
</feature>
<dbReference type="GO" id="GO:0061630">
    <property type="term" value="F:ubiquitin protein ligase activity"/>
    <property type="evidence" value="ECO:0007669"/>
    <property type="project" value="TreeGrafter"/>
</dbReference>
<evidence type="ECO:0000313" key="2">
    <source>
        <dbReference type="EMBL" id="KAJ7359078.1"/>
    </source>
</evidence>
<dbReference type="GO" id="GO:0031624">
    <property type="term" value="F:ubiquitin conjugating enzyme binding"/>
    <property type="evidence" value="ECO:0007669"/>
    <property type="project" value="TreeGrafter"/>
</dbReference>
<dbReference type="InterPro" id="IPR019193">
    <property type="entry name" value="UBQ-conj_enz_E2-bd_prot"/>
</dbReference>
<dbReference type="AlphaFoldDB" id="A0AAD7AHK6"/>
<dbReference type="GO" id="GO:0006513">
    <property type="term" value="P:protein monoubiquitination"/>
    <property type="evidence" value="ECO:0007669"/>
    <property type="project" value="TreeGrafter"/>
</dbReference>
<feature type="compositionally biased region" description="Low complexity" evidence="1">
    <location>
        <begin position="367"/>
        <end position="378"/>
    </location>
</feature>
<dbReference type="Pfam" id="PF09814">
    <property type="entry name" value="HECT_2"/>
    <property type="match status" value="1"/>
</dbReference>
<feature type="compositionally biased region" description="Basic and acidic residues" evidence="1">
    <location>
        <begin position="381"/>
        <end position="390"/>
    </location>
</feature>
<feature type="region of interest" description="Disordered" evidence="1">
    <location>
        <begin position="1"/>
        <end position="23"/>
    </location>
</feature>
<dbReference type="EMBL" id="JARIHO010000006">
    <property type="protein sequence ID" value="KAJ7359078.1"/>
    <property type="molecule type" value="Genomic_DNA"/>
</dbReference>
<evidence type="ECO:0000256" key="1">
    <source>
        <dbReference type="SAM" id="MobiDB-lite"/>
    </source>
</evidence>
<accession>A0AAD7AHK6</accession>
<dbReference type="Proteomes" id="UP001218218">
    <property type="component" value="Unassembled WGS sequence"/>
</dbReference>
<evidence type="ECO:0000313" key="3">
    <source>
        <dbReference type="Proteomes" id="UP001218218"/>
    </source>
</evidence>
<comment type="caution">
    <text evidence="2">The sequence shown here is derived from an EMBL/GenBank/DDBJ whole genome shotgun (WGS) entry which is preliminary data.</text>
</comment>
<reference evidence="2" key="1">
    <citation type="submission" date="2023-03" db="EMBL/GenBank/DDBJ databases">
        <title>Massive genome expansion in bonnet fungi (Mycena s.s.) driven by repeated elements and novel gene families across ecological guilds.</title>
        <authorList>
            <consortium name="Lawrence Berkeley National Laboratory"/>
            <person name="Harder C.B."/>
            <person name="Miyauchi S."/>
            <person name="Viragh M."/>
            <person name="Kuo A."/>
            <person name="Thoen E."/>
            <person name="Andreopoulos B."/>
            <person name="Lu D."/>
            <person name="Skrede I."/>
            <person name="Drula E."/>
            <person name="Henrissat B."/>
            <person name="Morin E."/>
            <person name="Kohler A."/>
            <person name="Barry K."/>
            <person name="LaButti K."/>
            <person name="Morin E."/>
            <person name="Salamov A."/>
            <person name="Lipzen A."/>
            <person name="Mereny Z."/>
            <person name="Hegedus B."/>
            <person name="Baldrian P."/>
            <person name="Stursova M."/>
            <person name="Weitz H."/>
            <person name="Taylor A."/>
            <person name="Grigoriev I.V."/>
            <person name="Nagy L.G."/>
            <person name="Martin F."/>
            <person name="Kauserud H."/>
        </authorList>
    </citation>
    <scope>NUCLEOTIDE SEQUENCE</scope>
    <source>
        <strain evidence="2">CBHHK002</strain>
    </source>
</reference>
<sequence length="959" mass="105273">MATLTRTAPQQQKQPVDSLLTSSIPAPFPRELLQQPSPVPTVAVEAHEIEAGPSRTLPASERNSPMVLQELMPSIAYVEKTCLMTLNNLLSGPTAWNPIVPDRRHSMPSTPVTSTSTDPSSSALQTLLANLRNRDPPDAMVEIHGSSDTALIHELHNRVGQMSHTLEPSDAHLAESIVSLLSHFNRLSSIRATDQSARLTPLEDRADEPLYPPGDLFNTLKRQLSDLQVERQSQQEPLAPNTPPVVAVEKALLWSKIDEELETVVAMCKERTERLEHLPPQYDVADYQLENPPQYDSASILSSHDEKHNGLRSPTLAAGSEKMRLDLEAVAMAIDRLYLVAPQLHNQRVELKSSKLAQMEKARRQGPASESAPASAVSRGKQKEKDPDTRDLENMLELIGRASERTLKDQSVILDGGMKTRLERARQRDVVKREAFVGHLADYSDAGRLHGQDAVLQPTGARTKNPDAMLTLPEFIREGVPDGVRLEDPKAMLTLPEFVKEALPPHVNPPPPTAPASAIRKKPIRTRSLSAPSMSWLRRPSSRSGLRSEVAGSTSAAPSVSESEAAFSVTYIAEHHENLQHILVFLTVRGGTPGVDIEAEVLPAGGDAADASSGGDYLVVKSGAHTSLPLVLPGRTAPGKQQVRVQGAHYEIKLATLPSAAPADTYAAPLLDATQLATAAPTSFICASCSLPVVQSAARVREYKDLPSEHWEELVDAWMCHADQKLNARVMKHGRSGFWPEEGQALVGGSYILFEEEAMVKHHLCPADETKRGEDWRLVRCICGAVVGRCQEHQAGAGNANANVFRMLKYAIRPVSSATEPSKLPLSAFIVEDMTEFVDAHASYRFIILDEEEERARILVWLFKPHMRLAYTTQTQYSLPRSASIRTAKVLYKLLGPSEATADLPSILSTYPGFPQAEYLFYPMDICRRLAGLLKESNGAYPESLRTMTGLEVGWLRRA</sequence>
<dbReference type="GO" id="GO:0030332">
    <property type="term" value="F:cyclin binding"/>
    <property type="evidence" value="ECO:0007669"/>
    <property type="project" value="TreeGrafter"/>
</dbReference>
<feature type="compositionally biased region" description="Low complexity" evidence="1">
    <location>
        <begin position="535"/>
        <end position="559"/>
    </location>
</feature>
<feature type="region of interest" description="Disordered" evidence="1">
    <location>
        <begin position="358"/>
        <end position="390"/>
    </location>
</feature>
<name>A0AAD7AHK6_9AGAR</name>
<dbReference type="PANTHER" id="PTHR31531:SF2">
    <property type="entry name" value="E3 UBIQUITIN-PROTEIN LIGASE E3D"/>
    <property type="match status" value="1"/>
</dbReference>
<protein>
    <submittedName>
        <fullName evidence="2">HECT-like ubiquitin-conjugating enzyme-binding-domain-containing protein</fullName>
    </submittedName>
</protein>
<gene>
    <name evidence="2" type="ORF">DFH08DRAFT_1074651</name>
</gene>
<proteinExistence type="predicted"/>
<dbReference type="GO" id="GO:0005634">
    <property type="term" value="C:nucleus"/>
    <property type="evidence" value="ECO:0007669"/>
    <property type="project" value="TreeGrafter"/>
</dbReference>
<dbReference type="GO" id="GO:0000209">
    <property type="term" value="P:protein polyubiquitination"/>
    <property type="evidence" value="ECO:0007669"/>
    <property type="project" value="TreeGrafter"/>
</dbReference>
<dbReference type="GO" id="GO:0043161">
    <property type="term" value="P:proteasome-mediated ubiquitin-dependent protein catabolic process"/>
    <property type="evidence" value="ECO:0007669"/>
    <property type="project" value="TreeGrafter"/>
</dbReference>